<dbReference type="Proteomes" id="UP000326799">
    <property type="component" value="Unassembled WGS sequence"/>
</dbReference>
<evidence type="ECO:0000313" key="2">
    <source>
        <dbReference type="EMBL" id="KAB8213254.1"/>
    </source>
</evidence>
<accession>A0A5N6E8X6</accession>
<organism evidence="2 3">
    <name type="scientific">Aspergillus novoparasiticus</name>
    <dbReference type="NCBI Taxonomy" id="986946"/>
    <lineage>
        <taxon>Eukaryota</taxon>
        <taxon>Fungi</taxon>
        <taxon>Dikarya</taxon>
        <taxon>Ascomycota</taxon>
        <taxon>Pezizomycotina</taxon>
        <taxon>Eurotiomycetes</taxon>
        <taxon>Eurotiomycetidae</taxon>
        <taxon>Eurotiales</taxon>
        <taxon>Aspergillaceae</taxon>
        <taxon>Aspergillus</taxon>
        <taxon>Aspergillus subgen. Circumdati</taxon>
    </lineage>
</organism>
<evidence type="ECO:0000256" key="1">
    <source>
        <dbReference type="SAM" id="MobiDB-lite"/>
    </source>
</evidence>
<gene>
    <name evidence="2" type="ORF">BDV33DRAFT_210386</name>
</gene>
<dbReference type="AlphaFoldDB" id="A0A5N6E8X6"/>
<sequence length="175" mass="19831">MFGRNTSSYYNNGLQHFIKHPHIMHSFAAPYIGQIATTQIICATLSKVYSFKDRFSPIWLFWYIREASTAICVANIPNCWSLARHILNLRSWTGSPHSKDRTHHCTPYGYETGTYRRTIGPTASRKKSLWTSVTMSGVQKTESAEEIINANSEQANQEIPLESGITPVSMSQRDS</sequence>
<feature type="compositionally biased region" description="Polar residues" evidence="1">
    <location>
        <begin position="166"/>
        <end position="175"/>
    </location>
</feature>
<keyword evidence="3" id="KW-1185">Reference proteome</keyword>
<feature type="region of interest" description="Disordered" evidence="1">
    <location>
        <begin position="151"/>
        <end position="175"/>
    </location>
</feature>
<evidence type="ECO:0000313" key="3">
    <source>
        <dbReference type="Proteomes" id="UP000326799"/>
    </source>
</evidence>
<proteinExistence type="predicted"/>
<name>A0A5N6E8X6_9EURO</name>
<dbReference type="EMBL" id="ML733654">
    <property type="protein sequence ID" value="KAB8213254.1"/>
    <property type="molecule type" value="Genomic_DNA"/>
</dbReference>
<reference evidence="2 3" key="1">
    <citation type="submission" date="2019-04" db="EMBL/GenBank/DDBJ databases">
        <title>Fungal friends and foes A comparative genomics study of 23 Aspergillus species from section Flavi.</title>
        <authorList>
            <consortium name="DOE Joint Genome Institute"/>
            <person name="Kjaerbolling I."/>
            <person name="Vesth T.C."/>
            <person name="Frisvad J.C."/>
            <person name="Nybo J.L."/>
            <person name="Theobald S."/>
            <person name="Kildgaard S."/>
            <person name="Petersen T.I."/>
            <person name="Kuo A."/>
            <person name="Sato A."/>
            <person name="Lyhne E.K."/>
            <person name="Kogle M.E."/>
            <person name="Wiebenga A."/>
            <person name="Kun R.S."/>
            <person name="Lubbers R.J."/>
            <person name="Makela M.R."/>
            <person name="Barry K."/>
            <person name="Chovatia M."/>
            <person name="Clum A."/>
            <person name="Daum C."/>
            <person name="Haridas S."/>
            <person name="He G."/>
            <person name="LaButti K."/>
            <person name="Lipzen A."/>
            <person name="Mondo S."/>
            <person name="Pangilinan J."/>
            <person name="Riley R."/>
            <person name="Salamov A."/>
            <person name="Simmons B.A."/>
            <person name="Magnuson J.K."/>
            <person name="Henrissat B."/>
            <person name="Mortensen U.H."/>
            <person name="Larsen T.O."/>
            <person name="De vries R.P."/>
            <person name="Grigoriev I.V."/>
            <person name="Machida M."/>
            <person name="Baker S.E."/>
            <person name="Andersen M.R."/>
        </authorList>
    </citation>
    <scope>NUCLEOTIDE SEQUENCE [LARGE SCALE GENOMIC DNA]</scope>
    <source>
        <strain evidence="2 3">CBS 126849</strain>
    </source>
</reference>
<protein>
    <submittedName>
        <fullName evidence="2">Uncharacterized protein</fullName>
    </submittedName>
</protein>